<evidence type="ECO:0000256" key="2">
    <source>
        <dbReference type="ARBA" id="ARBA00022448"/>
    </source>
</evidence>
<evidence type="ECO:0000256" key="7">
    <source>
        <dbReference type="ARBA" id="ARBA00023136"/>
    </source>
</evidence>
<evidence type="ECO:0000313" key="11">
    <source>
        <dbReference type="EMBL" id="GAK61322.1"/>
    </source>
</evidence>
<evidence type="ECO:0000256" key="8">
    <source>
        <dbReference type="ARBA" id="ARBA00038436"/>
    </source>
</evidence>
<organism evidence="11">
    <name type="scientific">Vecturithrix granuli</name>
    <dbReference type="NCBI Taxonomy" id="1499967"/>
    <lineage>
        <taxon>Bacteria</taxon>
        <taxon>Candidatus Moduliflexota</taxon>
        <taxon>Candidatus Vecturitrichia</taxon>
        <taxon>Candidatus Vecturitrichales</taxon>
        <taxon>Candidatus Vecturitrichaceae</taxon>
        <taxon>Candidatus Vecturithrix</taxon>
    </lineage>
</organism>
<protein>
    <submittedName>
        <fullName evidence="11">C4-dicarboxylate transport system permease small protein</fullName>
    </submittedName>
</protein>
<dbReference type="Pfam" id="PF04290">
    <property type="entry name" value="DctQ"/>
    <property type="match status" value="1"/>
</dbReference>
<keyword evidence="7 9" id="KW-0472">Membrane</keyword>
<feature type="transmembrane region" description="Helical" evidence="9">
    <location>
        <begin position="135"/>
        <end position="158"/>
    </location>
</feature>
<evidence type="ECO:0000256" key="6">
    <source>
        <dbReference type="ARBA" id="ARBA00022989"/>
    </source>
</evidence>
<dbReference type="Proteomes" id="UP000030661">
    <property type="component" value="Unassembled WGS sequence"/>
</dbReference>
<keyword evidence="2" id="KW-0813">Transport</keyword>
<evidence type="ECO:0000256" key="5">
    <source>
        <dbReference type="ARBA" id="ARBA00022692"/>
    </source>
</evidence>
<dbReference type="EMBL" id="DF820478">
    <property type="protein sequence ID" value="GAK61322.1"/>
    <property type="molecule type" value="Genomic_DNA"/>
</dbReference>
<dbReference type="GO" id="GO:0015740">
    <property type="term" value="P:C4-dicarboxylate transport"/>
    <property type="evidence" value="ECO:0007669"/>
    <property type="project" value="TreeGrafter"/>
</dbReference>
<comment type="similarity">
    <text evidence="8">Belongs to the TRAP transporter small permease family.</text>
</comment>
<keyword evidence="6 9" id="KW-1133">Transmembrane helix</keyword>
<dbReference type="GO" id="GO:0022857">
    <property type="term" value="F:transmembrane transporter activity"/>
    <property type="evidence" value="ECO:0007669"/>
    <property type="project" value="TreeGrafter"/>
</dbReference>
<accession>A0A081C9R7</accession>
<dbReference type="AlphaFoldDB" id="A0A081C9R7"/>
<keyword evidence="5 9" id="KW-0812">Transmembrane</keyword>
<keyword evidence="3" id="KW-1003">Cell membrane</keyword>
<dbReference type="PANTHER" id="PTHR35011:SF2">
    <property type="entry name" value="2,3-DIKETO-L-GULONATE TRAP TRANSPORTER SMALL PERMEASE PROTEIN YIAM"/>
    <property type="match status" value="1"/>
</dbReference>
<keyword evidence="4" id="KW-0997">Cell inner membrane</keyword>
<evidence type="ECO:0000256" key="1">
    <source>
        <dbReference type="ARBA" id="ARBA00004429"/>
    </source>
</evidence>
<gene>
    <name evidence="11" type="ORF">U27_01222</name>
</gene>
<feature type="domain" description="Tripartite ATP-independent periplasmic transporters DctQ component" evidence="10">
    <location>
        <begin position="33"/>
        <end position="154"/>
    </location>
</feature>
<dbReference type="eggNOG" id="COG3090">
    <property type="taxonomic scope" value="Bacteria"/>
</dbReference>
<dbReference type="HOGENOM" id="CLU_086356_9_4_0"/>
<sequence length="173" mass="19517">MQAFLRWVTPIYRILDALRNILIVLIFGFIIASGAIAIFLRYTPNLRGLSWTDEVLRYLNIWVVFLGASVAIKNGNHLSVDFFIKKFFSARTVNIIRKLTLIIILICLSVLIGASTKKFLSSLNVVIQAAPISIALFYLAIPVGCLLMFLDYLLILVFGEHPFKTPDPEEDGR</sequence>
<comment type="subcellular location">
    <subcellularLocation>
        <location evidence="1">Cell inner membrane</location>
        <topology evidence="1">Multi-pass membrane protein</topology>
    </subcellularLocation>
</comment>
<dbReference type="PANTHER" id="PTHR35011">
    <property type="entry name" value="2,3-DIKETO-L-GULONATE TRAP TRANSPORTER SMALL PERMEASE PROTEIN YIAM"/>
    <property type="match status" value="1"/>
</dbReference>
<evidence type="ECO:0000313" key="12">
    <source>
        <dbReference type="Proteomes" id="UP000030661"/>
    </source>
</evidence>
<feature type="transmembrane region" description="Helical" evidence="9">
    <location>
        <begin position="95"/>
        <end position="115"/>
    </location>
</feature>
<evidence type="ECO:0000259" key="10">
    <source>
        <dbReference type="Pfam" id="PF04290"/>
    </source>
</evidence>
<feature type="transmembrane region" description="Helical" evidence="9">
    <location>
        <begin position="21"/>
        <end position="43"/>
    </location>
</feature>
<dbReference type="GO" id="GO:0005886">
    <property type="term" value="C:plasma membrane"/>
    <property type="evidence" value="ECO:0007669"/>
    <property type="project" value="UniProtKB-SubCell"/>
</dbReference>
<dbReference type="STRING" id="1499967.U27_01222"/>
<evidence type="ECO:0000256" key="4">
    <source>
        <dbReference type="ARBA" id="ARBA00022519"/>
    </source>
</evidence>
<dbReference type="InterPro" id="IPR007387">
    <property type="entry name" value="TRAP_DctQ"/>
</dbReference>
<keyword evidence="12" id="KW-1185">Reference proteome</keyword>
<name>A0A081C9R7_VECG1</name>
<evidence type="ECO:0000256" key="3">
    <source>
        <dbReference type="ARBA" id="ARBA00022475"/>
    </source>
</evidence>
<proteinExistence type="inferred from homology"/>
<reference evidence="11" key="1">
    <citation type="journal article" date="2015" name="PeerJ">
        <title>First genomic representation of candidate bacterial phylum KSB3 points to enhanced environmental sensing as a trigger of wastewater bulking.</title>
        <authorList>
            <person name="Sekiguchi Y."/>
            <person name="Ohashi A."/>
            <person name="Parks D.H."/>
            <person name="Yamauchi T."/>
            <person name="Tyson G.W."/>
            <person name="Hugenholtz P."/>
        </authorList>
    </citation>
    <scope>NUCLEOTIDE SEQUENCE [LARGE SCALE GENOMIC DNA]</scope>
</reference>
<dbReference type="InterPro" id="IPR055348">
    <property type="entry name" value="DctQ"/>
</dbReference>
<feature type="transmembrane region" description="Helical" evidence="9">
    <location>
        <begin position="55"/>
        <end position="74"/>
    </location>
</feature>
<evidence type="ECO:0000256" key="9">
    <source>
        <dbReference type="SAM" id="Phobius"/>
    </source>
</evidence>